<organism evidence="1 2">
    <name type="scientific">Caerostris darwini</name>
    <dbReference type="NCBI Taxonomy" id="1538125"/>
    <lineage>
        <taxon>Eukaryota</taxon>
        <taxon>Metazoa</taxon>
        <taxon>Ecdysozoa</taxon>
        <taxon>Arthropoda</taxon>
        <taxon>Chelicerata</taxon>
        <taxon>Arachnida</taxon>
        <taxon>Araneae</taxon>
        <taxon>Araneomorphae</taxon>
        <taxon>Entelegynae</taxon>
        <taxon>Araneoidea</taxon>
        <taxon>Araneidae</taxon>
        <taxon>Caerostris</taxon>
    </lineage>
</organism>
<protein>
    <submittedName>
        <fullName evidence="1">Uncharacterized protein</fullName>
    </submittedName>
</protein>
<sequence>MTVCNPRINLEKNQEQSAPFSNNFLSCLSCPHYRISVTVLAAELSDCKRMKSPFVATHSFIRRQTIYYEGLIRRPMREIIELAISHRPSFHAVHLKRMLTSFPVLGRLRGRTFITNGLTTVIRVGAEEWMSVIKNA</sequence>
<comment type="caution">
    <text evidence="1">The sequence shown here is derived from an EMBL/GenBank/DDBJ whole genome shotgun (WGS) entry which is preliminary data.</text>
</comment>
<name>A0AAV4S9W9_9ARAC</name>
<gene>
    <name evidence="1" type="ORF">CDAR_588301</name>
</gene>
<dbReference type="Proteomes" id="UP001054837">
    <property type="component" value="Unassembled WGS sequence"/>
</dbReference>
<dbReference type="EMBL" id="BPLQ01007287">
    <property type="protein sequence ID" value="GIY29195.1"/>
    <property type="molecule type" value="Genomic_DNA"/>
</dbReference>
<evidence type="ECO:0000313" key="2">
    <source>
        <dbReference type="Proteomes" id="UP001054837"/>
    </source>
</evidence>
<accession>A0AAV4S9W9</accession>
<evidence type="ECO:0000313" key="1">
    <source>
        <dbReference type="EMBL" id="GIY29195.1"/>
    </source>
</evidence>
<proteinExistence type="predicted"/>
<keyword evidence="2" id="KW-1185">Reference proteome</keyword>
<dbReference type="AlphaFoldDB" id="A0AAV4S9W9"/>
<reference evidence="1 2" key="1">
    <citation type="submission" date="2021-06" db="EMBL/GenBank/DDBJ databases">
        <title>Caerostris darwini draft genome.</title>
        <authorList>
            <person name="Kono N."/>
            <person name="Arakawa K."/>
        </authorList>
    </citation>
    <scope>NUCLEOTIDE SEQUENCE [LARGE SCALE GENOMIC DNA]</scope>
</reference>